<name>A0A4Y2ETN2_ARAVE</name>
<protein>
    <submittedName>
        <fullName evidence="1">Uncharacterized protein</fullName>
    </submittedName>
</protein>
<keyword evidence="2" id="KW-1185">Reference proteome</keyword>
<dbReference type="OrthoDB" id="10333395at2759"/>
<evidence type="ECO:0000313" key="1">
    <source>
        <dbReference type="EMBL" id="GBM31386.1"/>
    </source>
</evidence>
<comment type="caution">
    <text evidence="1">The sequence shown here is derived from an EMBL/GenBank/DDBJ whole genome shotgun (WGS) entry which is preliminary data.</text>
</comment>
<proteinExistence type="predicted"/>
<reference evidence="1 2" key="1">
    <citation type="journal article" date="2019" name="Sci. Rep.">
        <title>Orb-weaving spider Araneus ventricosus genome elucidates the spidroin gene catalogue.</title>
        <authorList>
            <person name="Kono N."/>
            <person name="Nakamura H."/>
            <person name="Ohtoshi R."/>
            <person name="Moran D.A.P."/>
            <person name="Shinohara A."/>
            <person name="Yoshida Y."/>
            <person name="Fujiwara M."/>
            <person name="Mori M."/>
            <person name="Tomita M."/>
            <person name="Arakawa K."/>
        </authorList>
    </citation>
    <scope>NUCLEOTIDE SEQUENCE [LARGE SCALE GENOMIC DNA]</scope>
</reference>
<organism evidence="1 2">
    <name type="scientific">Araneus ventricosus</name>
    <name type="common">Orbweaver spider</name>
    <name type="synonym">Epeira ventricosa</name>
    <dbReference type="NCBI Taxonomy" id="182803"/>
    <lineage>
        <taxon>Eukaryota</taxon>
        <taxon>Metazoa</taxon>
        <taxon>Ecdysozoa</taxon>
        <taxon>Arthropoda</taxon>
        <taxon>Chelicerata</taxon>
        <taxon>Arachnida</taxon>
        <taxon>Araneae</taxon>
        <taxon>Araneomorphae</taxon>
        <taxon>Entelegynae</taxon>
        <taxon>Araneoidea</taxon>
        <taxon>Araneidae</taxon>
        <taxon>Araneus</taxon>
    </lineage>
</organism>
<dbReference type="AlphaFoldDB" id="A0A4Y2ETN2"/>
<dbReference type="EMBL" id="BGPR01000682">
    <property type="protein sequence ID" value="GBM31386.1"/>
    <property type="molecule type" value="Genomic_DNA"/>
</dbReference>
<dbReference type="Proteomes" id="UP000499080">
    <property type="component" value="Unassembled WGS sequence"/>
</dbReference>
<evidence type="ECO:0000313" key="2">
    <source>
        <dbReference type="Proteomes" id="UP000499080"/>
    </source>
</evidence>
<gene>
    <name evidence="1" type="ORF">AVEN_99605_1</name>
</gene>
<accession>A0A4Y2ETN2</accession>
<sequence length="95" mass="11115">MRSLCGLALSSCSRKSSPIARHKGSHKHQECHLYRNEQSRFHVERHGGLCDHPKRYHPKHRHCLLRMHLFQGCLVDDNGFQVLSESNNAYYRYVG</sequence>